<dbReference type="Gene3D" id="1.10.10.10">
    <property type="entry name" value="Winged helix-like DNA-binding domain superfamily/Winged helix DNA-binding domain"/>
    <property type="match status" value="1"/>
</dbReference>
<keyword evidence="3" id="KW-0804">Transcription</keyword>
<evidence type="ECO:0000256" key="2">
    <source>
        <dbReference type="ARBA" id="ARBA00023125"/>
    </source>
</evidence>
<evidence type="ECO:0000256" key="3">
    <source>
        <dbReference type="ARBA" id="ARBA00023163"/>
    </source>
</evidence>
<dbReference type="InterPro" id="IPR008920">
    <property type="entry name" value="TF_FadR/GntR_C"/>
</dbReference>
<evidence type="ECO:0000256" key="1">
    <source>
        <dbReference type="ARBA" id="ARBA00023015"/>
    </source>
</evidence>
<name>A0A4S4N9A8_9RHOB</name>
<dbReference type="PANTHER" id="PTHR43537">
    <property type="entry name" value="TRANSCRIPTIONAL REGULATOR, GNTR FAMILY"/>
    <property type="match status" value="1"/>
</dbReference>
<dbReference type="EMBL" id="SRKY01000004">
    <property type="protein sequence ID" value="THH35175.1"/>
    <property type="molecule type" value="Genomic_DNA"/>
</dbReference>
<reference evidence="5 6" key="1">
    <citation type="submission" date="2019-04" db="EMBL/GenBank/DDBJ databases">
        <title>Shimia ponticola sp. nov., isolated from seawater.</title>
        <authorList>
            <person name="Kim Y.-O."/>
            <person name="Yoon J.-H."/>
        </authorList>
    </citation>
    <scope>NUCLEOTIDE SEQUENCE [LARGE SCALE GENOMIC DNA]</scope>
    <source>
        <strain evidence="5 6">MYP11</strain>
    </source>
</reference>
<dbReference type="OrthoDB" id="8638122at2"/>
<protein>
    <submittedName>
        <fullName evidence="5">GntR family transcriptional regulator</fullName>
    </submittedName>
</protein>
<dbReference type="Pfam" id="PF07729">
    <property type="entry name" value="FCD"/>
    <property type="match status" value="1"/>
</dbReference>
<evidence type="ECO:0000313" key="6">
    <source>
        <dbReference type="Proteomes" id="UP000306602"/>
    </source>
</evidence>
<dbReference type="GO" id="GO:0003677">
    <property type="term" value="F:DNA binding"/>
    <property type="evidence" value="ECO:0007669"/>
    <property type="project" value="UniProtKB-KW"/>
</dbReference>
<dbReference type="SMART" id="SM00345">
    <property type="entry name" value="HTH_GNTR"/>
    <property type="match status" value="1"/>
</dbReference>
<dbReference type="RefSeq" id="WP_136463909.1">
    <property type="nucleotide sequence ID" value="NZ_SRKY01000004.1"/>
</dbReference>
<dbReference type="SMART" id="SM00895">
    <property type="entry name" value="FCD"/>
    <property type="match status" value="1"/>
</dbReference>
<dbReference type="GO" id="GO:0003700">
    <property type="term" value="F:DNA-binding transcription factor activity"/>
    <property type="evidence" value="ECO:0007669"/>
    <property type="project" value="InterPro"/>
</dbReference>
<feature type="domain" description="HTH gntR-type" evidence="4">
    <location>
        <begin position="8"/>
        <end position="75"/>
    </location>
</feature>
<dbReference type="SUPFAM" id="SSF48008">
    <property type="entry name" value="GntR ligand-binding domain-like"/>
    <property type="match status" value="1"/>
</dbReference>
<dbReference type="AlphaFoldDB" id="A0A4S4N9A8"/>
<proteinExistence type="predicted"/>
<dbReference type="Gene3D" id="1.20.120.530">
    <property type="entry name" value="GntR ligand-binding domain-like"/>
    <property type="match status" value="1"/>
</dbReference>
<keyword evidence="1" id="KW-0805">Transcription regulation</keyword>
<dbReference type="SUPFAM" id="SSF46785">
    <property type="entry name" value="Winged helix' DNA-binding domain"/>
    <property type="match status" value="1"/>
</dbReference>
<comment type="caution">
    <text evidence="5">The sequence shown here is derived from an EMBL/GenBank/DDBJ whole genome shotgun (WGS) entry which is preliminary data.</text>
</comment>
<dbReference type="PANTHER" id="PTHR43537:SF53">
    <property type="entry name" value="HTH-TYPE TRANSCRIPTIONAL REPRESSOR NANR"/>
    <property type="match status" value="1"/>
</dbReference>
<dbReference type="PROSITE" id="PS50949">
    <property type="entry name" value="HTH_GNTR"/>
    <property type="match status" value="1"/>
</dbReference>
<sequence>MNLPKDQKNTKTRLLEFLRMEILSTRLAPGADLDEAQLSAAFSLSRTPLREVLRQLAGEGYVILRENRSARVADMSFATMRDFFVAAPMIYGAVLRLAARNRGDGQLAALQTAQDRFRATLRNGSSVDRALANNRFHEITGEMAGNTYLMPSFHRLLIDHARMGATFFRPQSNEMAENLDLASRQHDEIIEAIAAQDEPRAGQLAEDHWNLSRGQIELFVMPGGLDVPLGDAARSTTG</sequence>
<dbReference type="Pfam" id="PF00392">
    <property type="entry name" value="GntR"/>
    <property type="match status" value="1"/>
</dbReference>
<evidence type="ECO:0000313" key="5">
    <source>
        <dbReference type="EMBL" id="THH35175.1"/>
    </source>
</evidence>
<gene>
    <name evidence="5" type="ORF">E4Z66_15230</name>
</gene>
<accession>A0A4S4N9A8</accession>
<keyword evidence="6" id="KW-1185">Reference proteome</keyword>
<keyword evidence="2" id="KW-0238">DNA-binding</keyword>
<evidence type="ECO:0000259" key="4">
    <source>
        <dbReference type="PROSITE" id="PS50949"/>
    </source>
</evidence>
<dbReference type="InterPro" id="IPR036388">
    <property type="entry name" value="WH-like_DNA-bd_sf"/>
</dbReference>
<dbReference type="Proteomes" id="UP000306602">
    <property type="component" value="Unassembled WGS sequence"/>
</dbReference>
<dbReference type="InterPro" id="IPR000524">
    <property type="entry name" value="Tscrpt_reg_HTH_GntR"/>
</dbReference>
<dbReference type="InterPro" id="IPR011711">
    <property type="entry name" value="GntR_C"/>
</dbReference>
<organism evidence="5 6">
    <name type="scientific">Aliishimia ponticola</name>
    <dbReference type="NCBI Taxonomy" id="2499833"/>
    <lineage>
        <taxon>Bacteria</taxon>
        <taxon>Pseudomonadati</taxon>
        <taxon>Pseudomonadota</taxon>
        <taxon>Alphaproteobacteria</taxon>
        <taxon>Rhodobacterales</taxon>
        <taxon>Paracoccaceae</taxon>
        <taxon>Aliishimia</taxon>
    </lineage>
</organism>
<dbReference type="InterPro" id="IPR036390">
    <property type="entry name" value="WH_DNA-bd_sf"/>
</dbReference>